<dbReference type="Gene3D" id="2.60.120.560">
    <property type="entry name" value="Exo-inulinase, domain 1"/>
    <property type="match status" value="1"/>
</dbReference>
<feature type="domain" description="3-keto-alpha-glucoside-1,2-lyase/3-keto-2-hydroxy-glucal hydratase" evidence="2">
    <location>
        <begin position="24"/>
        <end position="249"/>
    </location>
</feature>
<protein>
    <recommendedName>
        <fullName evidence="2">3-keto-alpha-glucoside-1,2-lyase/3-keto-2-hydroxy-glucal hydratase domain-containing protein</fullName>
    </recommendedName>
</protein>
<sequence>MRIITKIGIVLTALFVACSANNGSVPLFNGKNLDGWTIQLRKGGNGLEEKVFGVNNSGEVHVFQGLPDRYQLGTGSDTHGMIWTNKEYSMFHFRFEYKWGKKICNNFHQFQYDAGCYYHVNDQEIWPKGIEYQIRYNHETNENHTGDFWASSVDFQWYVNDNNEFLPPAEGGKPMEKRMGEHRAKRTDNYHALDDEWNICEVIVMGDKYAIHKLNGEIVNYATDLGRSSGIIGLQSETAEIFYRNIEIKEFYEFIPAEEFLK</sequence>
<dbReference type="AlphaFoldDB" id="A0A0D8JHH3"/>
<dbReference type="InterPro" id="IPR010496">
    <property type="entry name" value="AL/BT2_dom"/>
</dbReference>
<evidence type="ECO:0000256" key="1">
    <source>
        <dbReference type="SAM" id="SignalP"/>
    </source>
</evidence>
<organism evidence="3 4">
    <name type="scientific">Draconibacterium sediminis</name>
    <dbReference type="NCBI Taxonomy" id="1544798"/>
    <lineage>
        <taxon>Bacteria</taxon>
        <taxon>Pseudomonadati</taxon>
        <taxon>Bacteroidota</taxon>
        <taxon>Bacteroidia</taxon>
        <taxon>Marinilabiliales</taxon>
        <taxon>Prolixibacteraceae</taxon>
        <taxon>Draconibacterium</taxon>
    </lineage>
</organism>
<keyword evidence="1" id="KW-0732">Signal</keyword>
<accession>A0A0D8JHH3</accession>
<dbReference type="GO" id="GO:0016787">
    <property type="term" value="F:hydrolase activity"/>
    <property type="evidence" value="ECO:0007669"/>
    <property type="project" value="InterPro"/>
</dbReference>
<dbReference type="Pfam" id="PF06439">
    <property type="entry name" value="3keto-disac_hyd"/>
    <property type="match status" value="1"/>
</dbReference>
<dbReference type="EMBL" id="JRHC01000001">
    <property type="protein sequence ID" value="KJF45288.1"/>
    <property type="molecule type" value="Genomic_DNA"/>
</dbReference>
<dbReference type="PROSITE" id="PS51257">
    <property type="entry name" value="PROKAR_LIPOPROTEIN"/>
    <property type="match status" value="1"/>
</dbReference>
<name>A0A0D8JHH3_9BACT</name>
<proteinExistence type="predicted"/>
<evidence type="ECO:0000313" key="4">
    <source>
        <dbReference type="Proteomes" id="UP000032544"/>
    </source>
</evidence>
<feature type="signal peptide" evidence="1">
    <location>
        <begin position="1"/>
        <end position="22"/>
    </location>
</feature>
<comment type="caution">
    <text evidence="3">The sequence shown here is derived from an EMBL/GenBank/DDBJ whole genome shotgun (WGS) entry which is preliminary data.</text>
</comment>
<feature type="chain" id="PRO_5002330994" description="3-keto-alpha-glucoside-1,2-lyase/3-keto-2-hydroxy-glucal hydratase domain-containing protein" evidence="1">
    <location>
        <begin position="23"/>
        <end position="262"/>
    </location>
</feature>
<dbReference type="STRING" id="1544798.LH29_07880"/>
<keyword evidence="4" id="KW-1185">Reference proteome</keyword>
<dbReference type="OrthoDB" id="259356at2"/>
<reference evidence="3 4" key="1">
    <citation type="submission" date="2014-09" db="EMBL/GenBank/DDBJ databases">
        <title>Draft Genome Sequence of Draconibacterium sp. JN14CK-3.</title>
        <authorList>
            <person name="Dong C."/>
            <person name="Lai Q."/>
            <person name="Shao Z."/>
        </authorList>
    </citation>
    <scope>NUCLEOTIDE SEQUENCE [LARGE SCALE GENOMIC DNA]</scope>
    <source>
        <strain evidence="3 4">JN14CK-3</strain>
    </source>
</reference>
<evidence type="ECO:0000313" key="3">
    <source>
        <dbReference type="EMBL" id="KJF45288.1"/>
    </source>
</evidence>
<dbReference type="Proteomes" id="UP000032544">
    <property type="component" value="Unassembled WGS sequence"/>
</dbReference>
<gene>
    <name evidence="3" type="ORF">LH29_07880</name>
</gene>
<dbReference type="RefSeq" id="WP_045027340.1">
    <property type="nucleotide sequence ID" value="NZ_JRHC01000001.1"/>
</dbReference>
<evidence type="ECO:0000259" key="2">
    <source>
        <dbReference type="Pfam" id="PF06439"/>
    </source>
</evidence>